<evidence type="ECO:0000256" key="3">
    <source>
        <dbReference type="ARBA" id="ARBA00022833"/>
    </source>
</evidence>
<feature type="domain" description="RING-type" evidence="5">
    <location>
        <begin position="185"/>
        <end position="228"/>
    </location>
</feature>
<reference evidence="6" key="1">
    <citation type="submission" date="2017-12" db="EMBL/GenBank/DDBJ databases">
        <title>Gene loss provides genomic basis for host adaptation in cereal stripe rust fungi.</title>
        <authorList>
            <person name="Xia C."/>
        </authorList>
    </citation>
    <scope>NUCLEOTIDE SEQUENCE [LARGE SCALE GENOMIC DNA]</scope>
    <source>
        <strain evidence="6">93-210</strain>
    </source>
</reference>
<dbReference type="GO" id="GO:0006511">
    <property type="term" value="P:ubiquitin-dependent protein catabolic process"/>
    <property type="evidence" value="ECO:0007669"/>
    <property type="project" value="TreeGrafter"/>
</dbReference>
<dbReference type="PROSITE" id="PS50089">
    <property type="entry name" value="ZF_RING_2"/>
    <property type="match status" value="1"/>
</dbReference>
<dbReference type="GO" id="GO:0061630">
    <property type="term" value="F:ubiquitin protein ligase activity"/>
    <property type="evidence" value="ECO:0007669"/>
    <property type="project" value="TreeGrafter"/>
</dbReference>
<evidence type="ECO:0000259" key="5">
    <source>
        <dbReference type="PROSITE" id="PS50089"/>
    </source>
</evidence>
<evidence type="ECO:0000256" key="1">
    <source>
        <dbReference type="ARBA" id="ARBA00022723"/>
    </source>
</evidence>
<dbReference type="PANTHER" id="PTHR45931:SF3">
    <property type="entry name" value="RING ZINC FINGER-CONTAINING PROTEIN"/>
    <property type="match status" value="1"/>
</dbReference>
<evidence type="ECO:0000313" key="7">
    <source>
        <dbReference type="Proteomes" id="UP000239156"/>
    </source>
</evidence>
<gene>
    <name evidence="6" type="ORF">PSTT_05953</name>
</gene>
<keyword evidence="1" id="KW-0479">Metal-binding</keyword>
<name>A0A2S4VM83_9BASI</name>
<sequence>MDQPNLPGEEEPIVAGAVPEEVEGAQPALLAEPLGYLMTVLRSGANGQLLEFTYLEILVPIEDLINTLTDRQQLLSIVSFLEQDVHMYQLRHVPNPQNQVQIEPPPPCLQAEADQTLQILMRTHRERYTDFHFELMDEYLNLLIHSEDPQDRAHGMSVLLQHLFNTNGSALESENHRIDTTLALCSICQDDYLPSDGIIVLPCHISHHFHRGCIETWLLTNLDCPLCRATVRLPQRVLRRPS</sequence>
<dbReference type="GO" id="GO:0005634">
    <property type="term" value="C:nucleus"/>
    <property type="evidence" value="ECO:0007669"/>
    <property type="project" value="TreeGrafter"/>
</dbReference>
<evidence type="ECO:0000313" key="6">
    <source>
        <dbReference type="EMBL" id="POW10589.1"/>
    </source>
</evidence>
<accession>A0A2S4VM83</accession>
<proteinExistence type="predicted"/>
<dbReference type="VEuPathDB" id="FungiDB:PSHT_11109"/>
<dbReference type="GO" id="GO:0008270">
    <property type="term" value="F:zinc ion binding"/>
    <property type="evidence" value="ECO:0007669"/>
    <property type="project" value="UniProtKB-KW"/>
</dbReference>
<keyword evidence="7" id="KW-1185">Reference proteome</keyword>
<dbReference type="VEuPathDB" id="FungiDB:PSTT_05953"/>
<dbReference type="SUPFAM" id="SSF57850">
    <property type="entry name" value="RING/U-box"/>
    <property type="match status" value="1"/>
</dbReference>
<dbReference type="Gene3D" id="3.30.40.10">
    <property type="entry name" value="Zinc/RING finger domain, C3HC4 (zinc finger)"/>
    <property type="match status" value="1"/>
</dbReference>
<dbReference type="Pfam" id="PF13639">
    <property type="entry name" value="zf-RING_2"/>
    <property type="match status" value="1"/>
</dbReference>
<evidence type="ECO:0000256" key="2">
    <source>
        <dbReference type="ARBA" id="ARBA00022771"/>
    </source>
</evidence>
<dbReference type="InterPro" id="IPR001841">
    <property type="entry name" value="Znf_RING"/>
</dbReference>
<keyword evidence="2 4" id="KW-0863">Zinc-finger</keyword>
<comment type="caution">
    <text evidence="6">The sequence shown here is derived from an EMBL/GenBank/DDBJ whole genome shotgun (WGS) entry which is preliminary data.</text>
</comment>
<dbReference type="InterPro" id="IPR051834">
    <property type="entry name" value="RING_finger_E3_ligase"/>
</dbReference>
<evidence type="ECO:0000256" key="4">
    <source>
        <dbReference type="PROSITE-ProRule" id="PRU00175"/>
    </source>
</evidence>
<protein>
    <recommendedName>
        <fullName evidence="5">RING-type domain-containing protein</fullName>
    </recommendedName>
</protein>
<organism evidence="6 7">
    <name type="scientific">Puccinia striiformis</name>
    <dbReference type="NCBI Taxonomy" id="27350"/>
    <lineage>
        <taxon>Eukaryota</taxon>
        <taxon>Fungi</taxon>
        <taxon>Dikarya</taxon>
        <taxon>Basidiomycota</taxon>
        <taxon>Pucciniomycotina</taxon>
        <taxon>Pucciniomycetes</taxon>
        <taxon>Pucciniales</taxon>
        <taxon>Pucciniaceae</taxon>
        <taxon>Puccinia</taxon>
    </lineage>
</organism>
<dbReference type="Proteomes" id="UP000239156">
    <property type="component" value="Unassembled WGS sequence"/>
</dbReference>
<dbReference type="InterPro" id="IPR013083">
    <property type="entry name" value="Znf_RING/FYVE/PHD"/>
</dbReference>
<dbReference type="SMART" id="SM00184">
    <property type="entry name" value="RING"/>
    <property type="match status" value="1"/>
</dbReference>
<dbReference type="EMBL" id="PKSL01000045">
    <property type="protein sequence ID" value="POW10589.1"/>
    <property type="molecule type" value="Genomic_DNA"/>
</dbReference>
<dbReference type="PANTHER" id="PTHR45931">
    <property type="entry name" value="SI:CH211-59O9.10"/>
    <property type="match status" value="1"/>
</dbReference>
<keyword evidence="3" id="KW-0862">Zinc</keyword>
<dbReference type="AlphaFoldDB" id="A0A2S4VM83"/>